<dbReference type="InterPro" id="IPR012166">
    <property type="entry name" value="Uncharacterised_RocB"/>
</dbReference>
<dbReference type="Gene3D" id="3.40.630.10">
    <property type="entry name" value="Zn peptidases"/>
    <property type="match status" value="1"/>
</dbReference>
<dbReference type="RefSeq" id="WP_242944149.1">
    <property type="nucleotide sequence ID" value="NZ_FQZS01000004.1"/>
</dbReference>
<name>A0A1M6BSS1_9FIRM</name>
<reference evidence="2 3" key="1">
    <citation type="submission" date="2016-11" db="EMBL/GenBank/DDBJ databases">
        <authorList>
            <person name="Jaros S."/>
            <person name="Januszkiewicz K."/>
            <person name="Wedrychowicz H."/>
        </authorList>
    </citation>
    <scope>NUCLEOTIDE SEQUENCE [LARGE SCALE GENOMIC DNA]</scope>
    <source>
        <strain evidence="2 3">DSM 19022</strain>
    </source>
</reference>
<keyword evidence="3" id="KW-1185">Reference proteome</keyword>
<dbReference type="AlphaFoldDB" id="A0A1M6BSS1"/>
<dbReference type="PANTHER" id="PTHR42994:SF2">
    <property type="entry name" value="PEPTIDASE"/>
    <property type="match status" value="1"/>
</dbReference>
<dbReference type="SUPFAM" id="SSF53187">
    <property type="entry name" value="Zn-dependent exopeptidases"/>
    <property type="match status" value="1"/>
</dbReference>
<gene>
    <name evidence="2" type="ORF">SAMN02745176_00519</name>
</gene>
<dbReference type="GO" id="GO:0016787">
    <property type="term" value="F:hydrolase activity"/>
    <property type="evidence" value="ECO:0007669"/>
    <property type="project" value="InterPro"/>
</dbReference>
<evidence type="ECO:0000256" key="1">
    <source>
        <dbReference type="ARBA" id="ARBA00001947"/>
    </source>
</evidence>
<protein>
    <submittedName>
        <fullName evidence="2">Arginine utilization protein RocB</fullName>
    </submittedName>
</protein>
<evidence type="ECO:0000313" key="2">
    <source>
        <dbReference type="EMBL" id="SHI51822.1"/>
    </source>
</evidence>
<evidence type="ECO:0000313" key="3">
    <source>
        <dbReference type="Proteomes" id="UP000184442"/>
    </source>
</evidence>
<dbReference type="PANTHER" id="PTHR42994">
    <property type="entry name" value="PEPTIDASE T"/>
    <property type="match status" value="1"/>
</dbReference>
<proteinExistence type="predicted"/>
<organism evidence="2 3">
    <name type="scientific">Lutispora thermophila DSM 19022</name>
    <dbReference type="NCBI Taxonomy" id="1122184"/>
    <lineage>
        <taxon>Bacteria</taxon>
        <taxon>Bacillati</taxon>
        <taxon>Bacillota</taxon>
        <taxon>Clostridia</taxon>
        <taxon>Lutisporales</taxon>
        <taxon>Lutisporaceae</taxon>
        <taxon>Lutispora</taxon>
    </lineage>
</organism>
<comment type="cofactor">
    <cofactor evidence="1">
        <name>Zn(2+)</name>
        <dbReference type="ChEBI" id="CHEBI:29105"/>
    </cofactor>
</comment>
<dbReference type="EMBL" id="FQZS01000004">
    <property type="protein sequence ID" value="SHI51822.1"/>
    <property type="molecule type" value="Genomic_DNA"/>
</dbReference>
<accession>A0A1M6BSS1</accession>
<dbReference type="Pfam" id="PF01546">
    <property type="entry name" value="Peptidase_M20"/>
    <property type="match status" value="1"/>
</dbReference>
<sequence length="553" mass="63675">MQEEILKDIEKEIEDIFYSMVKVKSDTNTVYEKNMEGFYRQLFDSIEYFKQRPDDYGFYPVDKDPLGRNVFWALVKGTGKDTIILINHYDVVDVEDFKTLKSCAFSPKELERELLLIKKDLPQDAREDLDSGDYIFGRGTADMKGGAAIQLALLKRYAKMKNLKGNMLYLSVPDEENLSAGMRSAVGLIDELRQKFDLEYMLMINSEPHQRVKKDTGIISEGSVGKIMPFIYVRGYLSHAGKVFEGLNPVSLLTRIVSKTELNLELSDFIEGEASPPPTWLHIKDGKTHYDVSMPLSAYGYMSLLTLDKDPVVVINAIRKICMEAFSELIDHMNMKYEKFCHNINRTYEPLPWKPKVLTYKELYDEANENYPDVFIRKYDEALAEAGRKVVTGQKSMADVNFDLVERIFDFIDDLSPRVVIGLAPPYYPNVSNFNIENLDIRIKNISCDIAKYAMEEFQQPYERECFFTGISDLSYTYIKNGQEIAENLKGNMPLYGSIYSIPFDKIEKSSMPCINIGPWGKDLHKLTERVLKEDLFYRTPKILNHVISSLIL</sequence>
<dbReference type="STRING" id="1122184.SAMN02745176_00519"/>
<dbReference type="PIRSF" id="PIRSF010386">
    <property type="entry name" value="RocB"/>
    <property type="match status" value="1"/>
</dbReference>
<dbReference type="InterPro" id="IPR002933">
    <property type="entry name" value="Peptidase_M20"/>
</dbReference>
<dbReference type="Proteomes" id="UP000184442">
    <property type="component" value="Unassembled WGS sequence"/>
</dbReference>